<dbReference type="Pfam" id="PF10191">
    <property type="entry name" value="COG7"/>
    <property type="match status" value="1"/>
</dbReference>
<name>W4FVC4_APHAT</name>
<evidence type="ECO:0000256" key="6">
    <source>
        <dbReference type="ARBA" id="ARBA00023034"/>
    </source>
</evidence>
<dbReference type="GO" id="GO:0017119">
    <property type="term" value="C:Golgi transport complex"/>
    <property type="evidence" value="ECO:0007669"/>
    <property type="project" value="InterPro"/>
</dbReference>
<organism evidence="9">
    <name type="scientific">Aphanomyces astaci</name>
    <name type="common">Crayfish plague agent</name>
    <dbReference type="NCBI Taxonomy" id="112090"/>
    <lineage>
        <taxon>Eukaryota</taxon>
        <taxon>Sar</taxon>
        <taxon>Stramenopiles</taxon>
        <taxon>Oomycota</taxon>
        <taxon>Saprolegniomycetes</taxon>
        <taxon>Saprolegniales</taxon>
        <taxon>Verrucalvaceae</taxon>
        <taxon>Aphanomyces</taxon>
    </lineage>
</organism>
<evidence type="ECO:0000256" key="2">
    <source>
        <dbReference type="ARBA" id="ARBA00005831"/>
    </source>
</evidence>
<sequence length="789" mass="86201">MDSAVLTLVELGDDVSDVYAWVDANTRGDAVESNNSGGVSERLLPQLHVLSQELSATLQHQLESFPSFDTHVQLLAIKTEGLRLNLQSVTTFPDSVADLPDGSDGTTHNLPCQGSTRPRVATTARAVATSPSLILLHEAKQRMQACIHALEESAAWTQHSRVVGQLVSESVSSIAPTSLPSLATHLTAMHKSLRILAPMPGAPERQATMARLLGDIERLVLPALLDQLNRPSTVDVERVAEILTIFKCLDRADVVSGQYAAVRPAAIHRLWLSLETGPRPLNLSDFYADVAAFLGREWLTIGLVFGHETGPSVWLSLLQATLQPCALSSCINVHNVCAWFDQSCRFAQSLLTNYGDVAENHSPVLAPAIVQVIFEPYWPLFESFATVERSEVLALQVRELVVPKSGPVDADFAALVEEAFTGLWEALEVRVQFGLSFALGALLPAVVAAITDTVTEFELALVHQVKLDLDKTTSNSSTSITDPSLMDWERFHDALNLVKTTGLVLTQAEAMQSRWGPRVQTCLNAWILEDSDSVPPFSVDDCRNVATLPKAVMMQWWRSNASKYHDMATLAHSLTYKPLFGHLLEHWTKVVQQLLYASVMTPIQALLRPLPTLEIWIQPEATDALPSFSMLPQDYVTGVADILLSLLPQLELFAETSGLPNAVAASHHVELLSNDAWTAVATTFFPNTPVNDDWMSQSATSSFVDRWTVVMASGAMAVLTGQILQIPRFSATGAAQLACDMGYFENVLMALGVPLHPILAHIRHRLTNQNAPCDTAIATSLDKYLTVTR</sequence>
<dbReference type="GO" id="GO:0006886">
    <property type="term" value="P:intracellular protein transport"/>
    <property type="evidence" value="ECO:0007669"/>
    <property type="project" value="InterPro"/>
</dbReference>
<keyword evidence="5" id="KW-0653">Protein transport</keyword>
<comment type="similarity">
    <text evidence="2">Belongs to the COG7 family.</text>
</comment>
<dbReference type="GO" id="GO:0007030">
    <property type="term" value="P:Golgi organization"/>
    <property type="evidence" value="ECO:0007669"/>
    <property type="project" value="TreeGrafter"/>
</dbReference>
<comment type="subcellular location">
    <subcellularLocation>
        <location evidence="1">Golgi apparatus membrane</location>
        <topology evidence="1">Peripheral membrane protein</topology>
    </subcellularLocation>
</comment>
<evidence type="ECO:0000256" key="7">
    <source>
        <dbReference type="ARBA" id="ARBA00023136"/>
    </source>
</evidence>
<dbReference type="EMBL" id="KI913160">
    <property type="protein sequence ID" value="ETV71447.1"/>
    <property type="molecule type" value="Genomic_DNA"/>
</dbReference>
<proteinExistence type="inferred from homology"/>
<keyword evidence="7" id="KW-0472">Membrane</keyword>
<dbReference type="PANTHER" id="PTHR21443:SF0">
    <property type="entry name" value="CONSERVED OLIGOMERIC GOLGI COMPLEX SUBUNIT 7"/>
    <property type="match status" value="1"/>
</dbReference>
<protein>
    <recommendedName>
        <fullName evidence="3">Conserved oligomeric Golgi complex subunit 7</fullName>
    </recommendedName>
    <alternativeName>
        <fullName evidence="8">Component of oligomeric Golgi complex 7</fullName>
    </alternativeName>
</protein>
<dbReference type="OrthoDB" id="245173at2759"/>
<dbReference type="RefSeq" id="XP_009839113.1">
    <property type="nucleotide sequence ID" value="XM_009840811.1"/>
</dbReference>
<evidence type="ECO:0000256" key="5">
    <source>
        <dbReference type="ARBA" id="ARBA00022927"/>
    </source>
</evidence>
<keyword evidence="6" id="KW-0333">Golgi apparatus</keyword>
<dbReference type="GeneID" id="20815324"/>
<dbReference type="GO" id="GO:0000139">
    <property type="term" value="C:Golgi membrane"/>
    <property type="evidence" value="ECO:0007669"/>
    <property type="project" value="UniProtKB-SubCell"/>
</dbReference>
<dbReference type="AlphaFoldDB" id="W4FVC4"/>
<keyword evidence="4" id="KW-0813">Transport</keyword>
<evidence type="ECO:0000256" key="1">
    <source>
        <dbReference type="ARBA" id="ARBA00004395"/>
    </source>
</evidence>
<gene>
    <name evidence="9" type="ORF">H257_13328</name>
</gene>
<dbReference type="InterPro" id="IPR019335">
    <property type="entry name" value="COG7"/>
</dbReference>
<feature type="non-terminal residue" evidence="9">
    <location>
        <position position="1"/>
    </location>
</feature>
<dbReference type="GO" id="GO:0006890">
    <property type="term" value="P:retrograde vesicle-mediated transport, Golgi to endoplasmic reticulum"/>
    <property type="evidence" value="ECO:0007669"/>
    <property type="project" value="TreeGrafter"/>
</dbReference>
<evidence type="ECO:0000313" key="9">
    <source>
        <dbReference type="EMBL" id="ETV71447.1"/>
    </source>
</evidence>
<evidence type="ECO:0000256" key="8">
    <source>
        <dbReference type="ARBA" id="ARBA00031345"/>
    </source>
</evidence>
<evidence type="ECO:0000256" key="4">
    <source>
        <dbReference type="ARBA" id="ARBA00022448"/>
    </source>
</evidence>
<accession>W4FVC4</accession>
<evidence type="ECO:0000256" key="3">
    <source>
        <dbReference type="ARBA" id="ARBA00020984"/>
    </source>
</evidence>
<dbReference type="VEuPathDB" id="FungiDB:H257_13328"/>
<reference evidence="9" key="1">
    <citation type="submission" date="2013-12" db="EMBL/GenBank/DDBJ databases">
        <title>The Genome Sequence of Aphanomyces astaci APO3.</title>
        <authorList>
            <consortium name="The Broad Institute Genomics Platform"/>
            <person name="Russ C."/>
            <person name="Tyler B."/>
            <person name="van West P."/>
            <person name="Dieguez-Uribeondo J."/>
            <person name="Young S.K."/>
            <person name="Zeng Q."/>
            <person name="Gargeya S."/>
            <person name="Fitzgerald M."/>
            <person name="Abouelleil A."/>
            <person name="Alvarado L."/>
            <person name="Chapman S.B."/>
            <person name="Gainer-Dewar J."/>
            <person name="Goldberg J."/>
            <person name="Griggs A."/>
            <person name="Gujja S."/>
            <person name="Hansen M."/>
            <person name="Howarth C."/>
            <person name="Imamovic A."/>
            <person name="Ireland A."/>
            <person name="Larimer J."/>
            <person name="McCowan C."/>
            <person name="Murphy C."/>
            <person name="Pearson M."/>
            <person name="Poon T.W."/>
            <person name="Priest M."/>
            <person name="Roberts A."/>
            <person name="Saif S."/>
            <person name="Shea T."/>
            <person name="Sykes S."/>
            <person name="Wortman J."/>
            <person name="Nusbaum C."/>
            <person name="Birren B."/>
        </authorList>
    </citation>
    <scope>NUCLEOTIDE SEQUENCE [LARGE SCALE GENOMIC DNA]</scope>
    <source>
        <strain evidence="9">APO3</strain>
    </source>
</reference>
<dbReference type="PANTHER" id="PTHR21443">
    <property type="entry name" value="CONSERVED OLIGOMERIC GOLGI COMPLEX COMPONENT 7"/>
    <property type="match status" value="1"/>
</dbReference>